<evidence type="ECO:0000259" key="1">
    <source>
        <dbReference type="Pfam" id="PF07727"/>
    </source>
</evidence>
<feature type="domain" description="Reverse transcriptase Ty1/copia-type" evidence="1">
    <location>
        <begin position="39"/>
        <end position="154"/>
    </location>
</feature>
<dbReference type="InterPro" id="IPR013103">
    <property type="entry name" value="RVT_2"/>
</dbReference>
<reference evidence="2" key="2">
    <citation type="submission" date="2022-03" db="EMBL/GenBank/DDBJ databases">
        <title>Draft title - Genomic analysis of global carrot germplasm unveils the trajectory of domestication and the origin of high carotenoid orange carrot.</title>
        <authorList>
            <person name="Iorizzo M."/>
            <person name="Ellison S."/>
            <person name="Senalik D."/>
            <person name="Macko-Podgorni A."/>
            <person name="Grzebelus D."/>
            <person name="Bostan H."/>
            <person name="Rolling W."/>
            <person name="Curaba J."/>
            <person name="Simon P."/>
        </authorList>
    </citation>
    <scope>NUCLEOTIDE SEQUENCE</scope>
    <source>
        <tissue evidence="2">Leaf</tissue>
    </source>
</reference>
<protein>
    <recommendedName>
        <fullName evidence="1">Reverse transcriptase Ty1/copia-type domain-containing protein</fullName>
    </recommendedName>
</protein>
<evidence type="ECO:0000313" key="3">
    <source>
        <dbReference type="Proteomes" id="UP000077755"/>
    </source>
</evidence>
<accession>A0AAF1BE96</accession>
<dbReference type="AlphaFoldDB" id="A0AAF1BE96"/>
<keyword evidence="3" id="KW-1185">Reference proteome</keyword>
<gene>
    <name evidence="2" type="ORF">DCAR_0934351</name>
</gene>
<sequence>MTYLLEEGDPKTYKEAVTSPDGPMWKEAIKSEIDSILQNHTWELVDLPPGCKALGSKWVFKKKLKPDGTIEKYKARLVIKGYKQQKGLDYFDTYSPVTRITSIRMMFAIAAMRNLTVHQMDVKTAFLNEDIDDEIYMEQPEGFAVPGQERKLSKRGLLYKIKITYVGENQKGYSDKYIIVYTNGRTVQGQARDSYALDSDFCSYILRSILPPYVYCFVTHTHKRTRAWLKMDSFSEEIPQSRILTKFHDQISQFTRNERCFENTKLSKQSLKVQLAKVGDNYRACFPFFFKVKRALDDYTIILSHKCFFVSDDLVECFFNIYLSLF</sequence>
<dbReference type="Proteomes" id="UP000077755">
    <property type="component" value="Chromosome 9"/>
</dbReference>
<proteinExistence type="predicted"/>
<name>A0AAF1BE96_DAUCS</name>
<reference evidence="2" key="1">
    <citation type="journal article" date="2016" name="Nat. Genet.">
        <title>A high-quality carrot genome assembly provides new insights into carotenoid accumulation and asterid genome evolution.</title>
        <authorList>
            <person name="Iorizzo M."/>
            <person name="Ellison S."/>
            <person name="Senalik D."/>
            <person name="Zeng P."/>
            <person name="Satapoomin P."/>
            <person name="Huang J."/>
            <person name="Bowman M."/>
            <person name="Iovene M."/>
            <person name="Sanseverino W."/>
            <person name="Cavagnaro P."/>
            <person name="Yildiz M."/>
            <person name="Macko-Podgorni A."/>
            <person name="Moranska E."/>
            <person name="Grzebelus E."/>
            <person name="Grzebelus D."/>
            <person name="Ashrafi H."/>
            <person name="Zheng Z."/>
            <person name="Cheng S."/>
            <person name="Spooner D."/>
            <person name="Van Deynze A."/>
            <person name="Simon P."/>
        </authorList>
    </citation>
    <scope>NUCLEOTIDE SEQUENCE</scope>
    <source>
        <tissue evidence="2">Leaf</tissue>
    </source>
</reference>
<dbReference type="Pfam" id="PF07727">
    <property type="entry name" value="RVT_2"/>
    <property type="match status" value="1"/>
</dbReference>
<dbReference type="EMBL" id="CP093351">
    <property type="protein sequence ID" value="WOH14828.1"/>
    <property type="molecule type" value="Genomic_DNA"/>
</dbReference>
<evidence type="ECO:0000313" key="2">
    <source>
        <dbReference type="EMBL" id="WOH14828.1"/>
    </source>
</evidence>
<organism evidence="2 3">
    <name type="scientific">Daucus carota subsp. sativus</name>
    <name type="common">Carrot</name>
    <dbReference type="NCBI Taxonomy" id="79200"/>
    <lineage>
        <taxon>Eukaryota</taxon>
        <taxon>Viridiplantae</taxon>
        <taxon>Streptophyta</taxon>
        <taxon>Embryophyta</taxon>
        <taxon>Tracheophyta</taxon>
        <taxon>Spermatophyta</taxon>
        <taxon>Magnoliopsida</taxon>
        <taxon>eudicotyledons</taxon>
        <taxon>Gunneridae</taxon>
        <taxon>Pentapetalae</taxon>
        <taxon>asterids</taxon>
        <taxon>campanulids</taxon>
        <taxon>Apiales</taxon>
        <taxon>Apiaceae</taxon>
        <taxon>Apioideae</taxon>
        <taxon>Scandiceae</taxon>
        <taxon>Daucinae</taxon>
        <taxon>Daucus</taxon>
        <taxon>Daucus sect. Daucus</taxon>
    </lineage>
</organism>